<dbReference type="GO" id="GO:0036222">
    <property type="term" value="F:XTP diphosphatase activity"/>
    <property type="evidence" value="ECO:0007669"/>
    <property type="project" value="UniProtKB-UniRule"/>
</dbReference>
<dbReference type="PANTHER" id="PTHR11067:SF9">
    <property type="entry name" value="INOSINE TRIPHOSPHATE PYROPHOSPHATASE"/>
    <property type="match status" value="1"/>
</dbReference>
<comment type="function">
    <text evidence="10">Pyrophosphatase that catalyzes the hydrolysis of nucleoside triphosphates to their monophosphate derivatives, with a high preference for the non-canonical purine nucleotides XTP (xanthosine triphosphate), dITP (deoxyinosine triphosphate) and ITP. Seems to function as a house-cleaning enzyme that removes non-canonical purine nucleotides from the nucleotide pool, thus preventing their incorporation into DNA/RNA and avoiding chromosomal lesions.</text>
</comment>
<comment type="catalytic activity">
    <reaction evidence="9 10">
        <text>XTP + H2O = XMP + diphosphate + H(+)</text>
        <dbReference type="Rhea" id="RHEA:28610"/>
        <dbReference type="ChEBI" id="CHEBI:15377"/>
        <dbReference type="ChEBI" id="CHEBI:15378"/>
        <dbReference type="ChEBI" id="CHEBI:33019"/>
        <dbReference type="ChEBI" id="CHEBI:57464"/>
        <dbReference type="ChEBI" id="CHEBI:61314"/>
        <dbReference type="EC" id="3.6.1.66"/>
    </reaction>
</comment>
<dbReference type="GO" id="GO:0017111">
    <property type="term" value="F:ribonucleoside triphosphate phosphatase activity"/>
    <property type="evidence" value="ECO:0007669"/>
    <property type="project" value="InterPro"/>
</dbReference>
<keyword evidence="5 10" id="KW-0378">Hydrolase</keyword>
<evidence type="ECO:0000256" key="3">
    <source>
        <dbReference type="ARBA" id="ARBA00022723"/>
    </source>
</evidence>
<feature type="binding site" evidence="10">
    <location>
        <begin position="171"/>
        <end position="172"/>
    </location>
    <ligand>
        <name>substrate</name>
    </ligand>
</feature>
<keyword evidence="13" id="KW-1185">Reference proteome</keyword>
<feature type="binding site" evidence="10">
    <location>
        <position position="65"/>
    </location>
    <ligand>
        <name>Mg(2+)</name>
        <dbReference type="ChEBI" id="CHEBI:18420"/>
    </ligand>
</feature>
<dbReference type="GeneID" id="10772556"/>
<dbReference type="Pfam" id="PF01725">
    <property type="entry name" value="Ham1p_like"/>
    <property type="match status" value="1"/>
</dbReference>
<dbReference type="SUPFAM" id="SSF52972">
    <property type="entry name" value="ITPase-like"/>
    <property type="match status" value="1"/>
</dbReference>
<comment type="catalytic activity">
    <reaction evidence="10">
        <text>ITP + H2O = IMP + diphosphate + H(+)</text>
        <dbReference type="Rhea" id="RHEA:29399"/>
        <dbReference type="ChEBI" id="CHEBI:15377"/>
        <dbReference type="ChEBI" id="CHEBI:15378"/>
        <dbReference type="ChEBI" id="CHEBI:33019"/>
        <dbReference type="ChEBI" id="CHEBI:58053"/>
        <dbReference type="ChEBI" id="CHEBI:61402"/>
        <dbReference type="EC" id="3.6.1.66"/>
    </reaction>
</comment>
<feature type="binding site" evidence="10">
    <location>
        <begin position="143"/>
        <end position="146"/>
    </location>
    <ligand>
        <name>substrate</name>
    </ligand>
</feature>
<evidence type="ECO:0000256" key="7">
    <source>
        <dbReference type="ARBA" id="ARBA00023080"/>
    </source>
</evidence>
<feature type="binding site" evidence="10">
    <location>
        <begin position="7"/>
        <end position="12"/>
    </location>
    <ligand>
        <name>substrate</name>
    </ligand>
</feature>
<evidence type="ECO:0000256" key="2">
    <source>
        <dbReference type="ARBA" id="ARBA00011738"/>
    </source>
</evidence>
<dbReference type="GO" id="GO:0046872">
    <property type="term" value="F:metal ion binding"/>
    <property type="evidence" value="ECO:0007669"/>
    <property type="project" value="UniProtKB-KW"/>
</dbReference>
<evidence type="ECO:0000256" key="6">
    <source>
        <dbReference type="ARBA" id="ARBA00022842"/>
    </source>
</evidence>
<dbReference type="PANTHER" id="PTHR11067">
    <property type="entry name" value="INOSINE TRIPHOSPHATE PYROPHOSPHATASE/HAM1 PROTEIN"/>
    <property type="match status" value="1"/>
</dbReference>
<dbReference type="GO" id="GO:0035870">
    <property type="term" value="F:dITP diphosphatase activity"/>
    <property type="evidence" value="ECO:0007669"/>
    <property type="project" value="UniProtKB-UniRule"/>
</dbReference>
<reference evidence="12" key="1">
    <citation type="submission" date="2011-05" db="EMBL/GenBank/DDBJ databases">
        <title>Complete sequence of chromosome of Methanothermococcus okinawensis IH1.</title>
        <authorList>
            <consortium name="US DOE Joint Genome Institute"/>
            <person name="Lucas S."/>
            <person name="Han J."/>
            <person name="Lapidus A."/>
            <person name="Cheng J.-F."/>
            <person name="Goodwin L."/>
            <person name="Pitluck S."/>
            <person name="Peters L."/>
            <person name="Mikhailova N."/>
            <person name="Held B."/>
            <person name="Han C."/>
            <person name="Tapia R."/>
            <person name="Land M."/>
            <person name="Hauser L."/>
            <person name="Kyrpides N."/>
            <person name="Ivanova N."/>
            <person name="Pagani I."/>
            <person name="Sieprawska-Lupa M."/>
            <person name="Takai K."/>
            <person name="Miyazaki J."/>
            <person name="Whitman W."/>
            <person name="Woyke T."/>
        </authorList>
    </citation>
    <scope>NUCLEOTIDE SEQUENCE [LARGE SCALE GENOMIC DNA]</scope>
    <source>
        <strain evidence="12">IH1</strain>
    </source>
</reference>
<dbReference type="Gene3D" id="3.90.950.10">
    <property type="match status" value="1"/>
</dbReference>
<dbReference type="AlphaFoldDB" id="F8AKS6"/>
<dbReference type="InterPro" id="IPR020922">
    <property type="entry name" value="dITP/XTP_pyrophosphatase"/>
</dbReference>
<proteinExistence type="inferred from homology"/>
<evidence type="ECO:0000256" key="9">
    <source>
        <dbReference type="ARBA" id="ARBA00052017"/>
    </source>
</evidence>
<feature type="binding site" evidence="10">
    <location>
        <position position="37"/>
    </location>
    <ligand>
        <name>Mg(2+)</name>
        <dbReference type="ChEBI" id="CHEBI:18420"/>
    </ligand>
</feature>
<dbReference type="HOGENOM" id="CLU_082080_1_0_2"/>
<dbReference type="GO" id="GO:0036220">
    <property type="term" value="F:ITP diphosphatase activity"/>
    <property type="evidence" value="ECO:0007669"/>
    <property type="project" value="UniProtKB-UniRule"/>
</dbReference>
<feature type="binding site" evidence="10">
    <location>
        <position position="66"/>
    </location>
    <ligand>
        <name>substrate</name>
    </ligand>
</feature>
<dbReference type="NCBIfam" id="TIGR00042">
    <property type="entry name" value="RdgB/HAM1 family non-canonical purine NTP pyrophosphatase"/>
    <property type="match status" value="1"/>
</dbReference>
<keyword evidence="4 10" id="KW-0547">Nucleotide-binding</keyword>
<comment type="catalytic activity">
    <reaction evidence="8 10">
        <text>dITP + H2O = dIMP + diphosphate + H(+)</text>
        <dbReference type="Rhea" id="RHEA:28342"/>
        <dbReference type="ChEBI" id="CHEBI:15377"/>
        <dbReference type="ChEBI" id="CHEBI:15378"/>
        <dbReference type="ChEBI" id="CHEBI:33019"/>
        <dbReference type="ChEBI" id="CHEBI:61194"/>
        <dbReference type="ChEBI" id="CHEBI:61382"/>
        <dbReference type="EC" id="3.6.1.66"/>
    </reaction>
</comment>
<comment type="cofactor">
    <cofactor evidence="10">
        <name>Mg(2+)</name>
        <dbReference type="ChEBI" id="CHEBI:18420"/>
    </cofactor>
    <text evidence="10">Binds 1 Mg(2+) ion per subunit.</text>
</comment>
<comment type="similarity">
    <text evidence="1 10 11">Belongs to the HAM1 NTPase family.</text>
</comment>
<dbReference type="GO" id="GO:0005737">
    <property type="term" value="C:cytoplasm"/>
    <property type="evidence" value="ECO:0007669"/>
    <property type="project" value="TreeGrafter"/>
</dbReference>
<dbReference type="GO" id="GO:0000166">
    <property type="term" value="F:nucleotide binding"/>
    <property type="evidence" value="ECO:0007669"/>
    <property type="project" value="UniProtKB-KW"/>
</dbReference>
<dbReference type="NCBIfam" id="NF011396">
    <property type="entry name" value="PRK14821.1"/>
    <property type="match status" value="1"/>
</dbReference>
<sequence>MKIYFATGNPNKIKEANIILKDLKNISVEHLKCPYPEIQGTLEEVSEFGAKYVYEKIKKPIIVEDSGFFIGALNGFPGTYSKYVQETLGNEGILKLLEDIEGENRKAYFKTVIGYCDENGVKLFKGVIEGKVAHEIRSKGYGFAYDSIFIPDGEDRTFAEMKTEEKSEISHRKRAFEEFKKFLYNKIIKTNDRGYYGIQNTSNRIH</sequence>
<dbReference type="eggNOG" id="arCOG04184">
    <property type="taxonomic scope" value="Archaea"/>
</dbReference>
<dbReference type="OrthoDB" id="372108at2157"/>
<dbReference type="RefSeq" id="WP_013866604.1">
    <property type="nucleotide sequence ID" value="NC_015636.1"/>
</dbReference>
<keyword evidence="7 10" id="KW-0546">Nucleotide metabolism</keyword>
<dbReference type="HAMAP" id="MF_01405">
    <property type="entry name" value="Non_canon_purine_NTPase"/>
    <property type="match status" value="1"/>
</dbReference>
<dbReference type="EMBL" id="CP002792">
    <property type="protein sequence ID" value="AEH06418.1"/>
    <property type="molecule type" value="Genomic_DNA"/>
</dbReference>
<dbReference type="FunFam" id="3.90.950.10:FF:000001">
    <property type="entry name" value="dITP/XTP pyrophosphatase"/>
    <property type="match status" value="1"/>
</dbReference>
<dbReference type="STRING" id="647113.Metok_0434"/>
<comment type="subunit">
    <text evidence="2 10">Homodimer.</text>
</comment>
<name>F8AKS6_METOI</name>
<gene>
    <name evidence="12" type="ordered locus">Metok_0434</name>
</gene>
<protein>
    <recommendedName>
        <fullName evidence="10">dITP/XTP pyrophosphatase</fullName>
        <ecNumber evidence="10">3.6.1.66</ecNumber>
    </recommendedName>
    <alternativeName>
        <fullName evidence="10">Non-canonical purine NTP pyrophosphatase</fullName>
    </alternativeName>
    <alternativeName>
        <fullName evidence="10">Non-standard purine NTP pyrophosphatase</fullName>
    </alternativeName>
    <alternativeName>
        <fullName evidence="10">Nucleoside-triphosphate diphosphatase</fullName>
    </alternativeName>
    <alternativeName>
        <fullName evidence="10">Nucleoside-triphosphate pyrophosphatase</fullName>
        <shortName evidence="10">NTPase</shortName>
    </alternativeName>
</protein>
<evidence type="ECO:0000256" key="11">
    <source>
        <dbReference type="RuleBase" id="RU003781"/>
    </source>
</evidence>
<dbReference type="KEGG" id="mok:Metok_0434"/>
<dbReference type="GO" id="GO:0009146">
    <property type="term" value="P:purine nucleoside triphosphate catabolic process"/>
    <property type="evidence" value="ECO:0007669"/>
    <property type="project" value="UniProtKB-UniRule"/>
</dbReference>
<dbReference type="InterPro" id="IPR029001">
    <property type="entry name" value="ITPase-like_fam"/>
</dbReference>
<evidence type="ECO:0000256" key="10">
    <source>
        <dbReference type="HAMAP-Rule" id="MF_01405"/>
    </source>
</evidence>
<dbReference type="CDD" id="cd00515">
    <property type="entry name" value="HAM1"/>
    <property type="match status" value="1"/>
</dbReference>
<keyword evidence="3 10" id="KW-0479">Metal-binding</keyword>
<evidence type="ECO:0000256" key="1">
    <source>
        <dbReference type="ARBA" id="ARBA00008023"/>
    </source>
</evidence>
<evidence type="ECO:0000256" key="5">
    <source>
        <dbReference type="ARBA" id="ARBA00022801"/>
    </source>
</evidence>
<dbReference type="EC" id="3.6.1.66" evidence="10"/>
<feature type="binding site" evidence="10">
    <location>
        <position position="166"/>
    </location>
    <ligand>
        <name>substrate</name>
    </ligand>
</feature>
<dbReference type="Proteomes" id="UP000009296">
    <property type="component" value="Chromosome"/>
</dbReference>
<evidence type="ECO:0000313" key="12">
    <source>
        <dbReference type="EMBL" id="AEH06418.1"/>
    </source>
</evidence>
<evidence type="ECO:0000313" key="13">
    <source>
        <dbReference type="Proteomes" id="UP000009296"/>
    </source>
</evidence>
<evidence type="ECO:0000256" key="8">
    <source>
        <dbReference type="ARBA" id="ARBA00051875"/>
    </source>
</evidence>
<dbReference type="InterPro" id="IPR002637">
    <property type="entry name" value="RdgB/HAM1"/>
</dbReference>
<keyword evidence="6 10" id="KW-0460">Magnesium</keyword>
<evidence type="ECO:0000256" key="4">
    <source>
        <dbReference type="ARBA" id="ARBA00022741"/>
    </source>
</evidence>
<accession>F8AKS6</accession>
<feature type="active site" description="Proton acceptor" evidence="10">
    <location>
        <position position="65"/>
    </location>
</feature>
<dbReference type="GO" id="GO:0009117">
    <property type="term" value="P:nucleotide metabolic process"/>
    <property type="evidence" value="ECO:0007669"/>
    <property type="project" value="UniProtKB-KW"/>
</dbReference>
<organism evidence="12 13">
    <name type="scientific">Methanothermococcus okinawensis (strain DSM 14208 / JCM 11175 / IH1)</name>
    <dbReference type="NCBI Taxonomy" id="647113"/>
    <lineage>
        <taxon>Archaea</taxon>
        <taxon>Methanobacteriati</taxon>
        <taxon>Methanobacteriota</taxon>
        <taxon>Methanomada group</taxon>
        <taxon>Methanococci</taxon>
        <taxon>Methanococcales</taxon>
        <taxon>Methanococcaceae</taxon>
        <taxon>Methanothermococcus</taxon>
    </lineage>
</organism>